<evidence type="ECO:0000256" key="1">
    <source>
        <dbReference type="SAM" id="Phobius"/>
    </source>
</evidence>
<accession>A0ABX8H2A7</accession>
<dbReference type="EMBL" id="CP076129">
    <property type="protein sequence ID" value="QWG09442.1"/>
    <property type="molecule type" value="Genomic_DNA"/>
</dbReference>
<proteinExistence type="predicted"/>
<evidence type="ECO:0000313" key="2">
    <source>
        <dbReference type="EMBL" id="QWG09442.1"/>
    </source>
</evidence>
<keyword evidence="1" id="KW-0812">Transmembrane</keyword>
<keyword evidence="1" id="KW-0472">Membrane</keyword>
<sequence>MKDLYYGIAYTVILIALPILAYNFNGNSILDSIFSVLFLGWLAFMFIRLATWLKNLS</sequence>
<feature type="transmembrane region" description="Helical" evidence="1">
    <location>
        <begin position="6"/>
        <end position="25"/>
    </location>
</feature>
<organism evidence="2 3">
    <name type="scientific">Flammeovirga kamogawensis</name>
    <dbReference type="NCBI Taxonomy" id="373891"/>
    <lineage>
        <taxon>Bacteria</taxon>
        <taxon>Pseudomonadati</taxon>
        <taxon>Bacteroidota</taxon>
        <taxon>Cytophagia</taxon>
        <taxon>Cytophagales</taxon>
        <taxon>Flammeovirgaceae</taxon>
        <taxon>Flammeovirga</taxon>
    </lineage>
</organism>
<dbReference type="RefSeq" id="WP_158631191.1">
    <property type="nucleotide sequence ID" value="NZ_CP076129.1"/>
</dbReference>
<keyword evidence="1" id="KW-1133">Transmembrane helix</keyword>
<protein>
    <submittedName>
        <fullName evidence="2">Uncharacterized protein</fullName>
    </submittedName>
</protein>
<evidence type="ECO:0000313" key="3">
    <source>
        <dbReference type="Proteomes" id="UP000682802"/>
    </source>
</evidence>
<dbReference type="Proteomes" id="UP000682802">
    <property type="component" value="Chromosome 2"/>
</dbReference>
<reference evidence="2 3" key="1">
    <citation type="submission" date="2021-05" db="EMBL/GenBank/DDBJ databases">
        <title>Comparative genomic studies on the polysaccharide-degrading batcterial strains of the Flammeovirga genus.</title>
        <authorList>
            <person name="Zewei F."/>
            <person name="Zheng Z."/>
            <person name="Yu L."/>
            <person name="Ruyue G."/>
            <person name="Yanhong M."/>
            <person name="Yuanyuan C."/>
            <person name="Jingyan G."/>
            <person name="Wenjun H."/>
        </authorList>
    </citation>
    <scope>NUCLEOTIDE SEQUENCE [LARGE SCALE GENOMIC DNA]</scope>
    <source>
        <strain evidence="2 3">YS10</strain>
    </source>
</reference>
<keyword evidence="3" id="KW-1185">Reference proteome</keyword>
<gene>
    <name evidence="2" type="ORF">KM029_22810</name>
</gene>
<feature type="transmembrane region" description="Helical" evidence="1">
    <location>
        <begin position="32"/>
        <end position="53"/>
    </location>
</feature>
<name>A0ABX8H2A7_9BACT</name>